<dbReference type="InterPro" id="IPR001789">
    <property type="entry name" value="Sig_transdc_resp-reg_receiver"/>
</dbReference>
<reference evidence="5" key="1">
    <citation type="submission" date="2018-02" db="EMBL/GenBank/DDBJ databases">
        <authorList>
            <person name="Clavel T."/>
            <person name="Strowig T."/>
        </authorList>
    </citation>
    <scope>NUCLEOTIDE SEQUENCE [LARGE SCALE GENOMIC DNA]</scope>
    <source>
        <strain evidence="5">DSM 103720</strain>
    </source>
</reference>
<dbReference type="Pfam" id="PF00072">
    <property type="entry name" value="Response_reg"/>
    <property type="match status" value="1"/>
</dbReference>
<dbReference type="SMART" id="SM00850">
    <property type="entry name" value="LytTR"/>
    <property type="match status" value="1"/>
</dbReference>
<dbReference type="InterPro" id="IPR046947">
    <property type="entry name" value="LytR-like"/>
</dbReference>
<dbReference type="RefSeq" id="WP_107031811.1">
    <property type="nucleotide sequence ID" value="NZ_CAOVVU010000004.1"/>
</dbReference>
<gene>
    <name evidence="4" type="ORF">C5O23_04815</name>
</gene>
<keyword evidence="5" id="KW-1185">Reference proteome</keyword>
<evidence type="ECO:0000259" key="2">
    <source>
        <dbReference type="PROSITE" id="PS50110"/>
    </source>
</evidence>
<dbReference type="InterPro" id="IPR007492">
    <property type="entry name" value="LytTR_DNA-bd_dom"/>
</dbReference>
<feature type="domain" description="Response regulatory" evidence="2">
    <location>
        <begin position="7"/>
        <end position="117"/>
    </location>
</feature>
<dbReference type="GO" id="GO:0000156">
    <property type="term" value="F:phosphorelay response regulator activity"/>
    <property type="evidence" value="ECO:0007669"/>
    <property type="project" value="InterPro"/>
</dbReference>
<organism evidence="4 5">
    <name type="scientific">Duncaniella muris</name>
    <dbReference type="NCBI Taxonomy" id="2094150"/>
    <lineage>
        <taxon>Bacteria</taxon>
        <taxon>Pseudomonadati</taxon>
        <taxon>Bacteroidota</taxon>
        <taxon>Bacteroidia</taxon>
        <taxon>Bacteroidales</taxon>
        <taxon>Muribaculaceae</taxon>
        <taxon>Duncaniella</taxon>
    </lineage>
</organism>
<dbReference type="GO" id="GO:0003677">
    <property type="term" value="F:DNA binding"/>
    <property type="evidence" value="ECO:0007669"/>
    <property type="project" value="UniProtKB-KW"/>
</dbReference>
<name>A0A2V1IQQ6_9BACT</name>
<dbReference type="GeneID" id="82525665"/>
<evidence type="ECO:0000256" key="1">
    <source>
        <dbReference type="PROSITE-ProRule" id="PRU00169"/>
    </source>
</evidence>
<comment type="caution">
    <text evidence="4">The sequence shown here is derived from an EMBL/GenBank/DDBJ whole genome shotgun (WGS) entry which is preliminary data.</text>
</comment>
<dbReference type="Pfam" id="PF04397">
    <property type="entry name" value="LytTR"/>
    <property type="match status" value="1"/>
</dbReference>
<feature type="modified residue" description="4-aspartylphosphate" evidence="1">
    <location>
        <position position="57"/>
    </location>
</feature>
<dbReference type="Gene3D" id="2.40.50.1020">
    <property type="entry name" value="LytTr DNA-binding domain"/>
    <property type="match status" value="1"/>
</dbReference>
<evidence type="ECO:0000313" key="5">
    <source>
        <dbReference type="Proteomes" id="UP000244905"/>
    </source>
</evidence>
<proteinExistence type="predicted"/>
<accession>A0A2V1IQQ6</accession>
<evidence type="ECO:0000313" key="4">
    <source>
        <dbReference type="EMBL" id="PWB02961.1"/>
    </source>
</evidence>
<dbReference type="EMBL" id="PUEC01000008">
    <property type="protein sequence ID" value="PWB02961.1"/>
    <property type="molecule type" value="Genomic_DNA"/>
</dbReference>
<dbReference type="Proteomes" id="UP000244905">
    <property type="component" value="Unassembled WGS sequence"/>
</dbReference>
<dbReference type="Gene3D" id="3.40.50.2300">
    <property type="match status" value="1"/>
</dbReference>
<dbReference type="PANTHER" id="PTHR37299:SF1">
    <property type="entry name" value="STAGE 0 SPORULATION PROTEIN A HOMOLOG"/>
    <property type="match status" value="1"/>
</dbReference>
<feature type="domain" description="HTH LytTR-type" evidence="3">
    <location>
        <begin position="132"/>
        <end position="232"/>
    </location>
</feature>
<dbReference type="AlphaFoldDB" id="A0A2V1IQQ6"/>
<evidence type="ECO:0000259" key="3">
    <source>
        <dbReference type="PROSITE" id="PS50930"/>
    </source>
</evidence>
<dbReference type="SUPFAM" id="SSF52172">
    <property type="entry name" value="CheY-like"/>
    <property type="match status" value="1"/>
</dbReference>
<sequence>MTSQKLRCVAIDDEPLALDIISKFCERFGGIELSAYSDPAEGIEVIKKGDFDLAFLDVEMEGINGLEIAAAVPPEACFIFTTAYLDYAFDGFNLNAVDYLHKPFAYDRFKLAVEKAIKKLDYNEHVQADKCIVVKQEYNNVSIPLADIAYVEAMEGYSKIFRTDGSCTLSRVILKTIGAMLPQKKFLRIHRSFIVAVDKIRSFSRQSVTLASGQTIPVGRQYSALLAERLQNQK</sequence>
<dbReference type="PANTHER" id="PTHR37299">
    <property type="entry name" value="TRANSCRIPTIONAL REGULATOR-RELATED"/>
    <property type="match status" value="1"/>
</dbReference>
<protein>
    <submittedName>
        <fullName evidence="4">DNA-binding response regulator</fullName>
    </submittedName>
</protein>
<dbReference type="PROSITE" id="PS50930">
    <property type="entry name" value="HTH_LYTTR"/>
    <property type="match status" value="1"/>
</dbReference>
<dbReference type="SMART" id="SM00448">
    <property type="entry name" value="REC"/>
    <property type="match status" value="1"/>
</dbReference>
<keyword evidence="1" id="KW-0597">Phosphoprotein</keyword>
<keyword evidence="4" id="KW-0238">DNA-binding</keyword>
<dbReference type="PROSITE" id="PS50110">
    <property type="entry name" value="RESPONSE_REGULATORY"/>
    <property type="match status" value="1"/>
</dbReference>
<dbReference type="InterPro" id="IPR011006">
    <property type="entry name" value="CheY-like_superfamily"/>
</dbReference>